<reference evidence="12" key="1">
    <citation type="submission" date="2018-07" db="EMBL/GenBank/DDBJ databases">
        <title>Genome assembly of strain Ka43.</title>
        <authorList>
            <person name="Kukolya J."/>
            <person name="Nagy I."/>
            <person name="Horvath B."/>
            <person name="Toth A."/>
        </authorList>
    </citation>
    <scope>NUCLEOTIDE SEQUENCE</scope>
    <source>
        <strain evidence="12">KB43</strain>
    </source>
</reference>
<dbReference type="Proteomes" id="UP000652567">
    <property type="component" value="Unassembled WGS sequence"/>
</dbReference>
<comment type="subcellular location">
    <subcellularLocation>
        <location evidence="2">Cytoplasm</location>
    </subcellularLocation>
</comment>
<keyword evidence="4" id="KW-0963">Cytoplasm</keyword>
<proteinExistence type="inferred from homology"/>
<dbReference type="GO" id="GO:0005737">
    <property type="term" value="C:cytoplasm"/>
    <property type="evidence" value="ECO:0007669"/>
    <property type="project" value="UniProtKB-SubCell"/>
</dbReference>
<evidence type="ECO:0000256" key="8">
    <source>
        <dbReference type="ARBA" id="ARBA00037071"/>
    </source>
</evidence>
<evidence type="ECO:0000256" key="10">
    <source>
        <dbReference type="RuleBase" id="RU003915"/>
    </source>
</evidence>
<evidence type="ECO:0000256" key="9">
    <source>
        <dbReference type="PROSITE-ProRule" id="PRU00277"/>
    </source>
</evidence>
<dbReference type="EMBL" id="PRDL01000001">
    <property type="protein sequence ID" value="MBE8716948.1"/>
    <property type="molecule type" value="Genomic_DNA"/>
</dbReference>
<sequence>MNITENCVASFHYTLTDGSGKVLDSSEGQEPLSYLHGAGNIIPGLEKELLGKKVGDKLNVSVKAAEAYGERDDSMVQKLPSSMFSGVDSIEAGMEFHAETEHGLQVVTVTSVENDEVTIDGNHPLAGVDLTFDVEITEIRAATEEEVNHGHAHGAGGHHH</sequence>
<accession>A0A928V1D2</accession>
<keyword evidence="7 9" id="KW-0413">Isomerase</keyword>
<keyword evidence="13" id="KW-1185">Reference proteome</keyword>
<dbReference type="EC" id="5.2.1.8" evidence="10"/>
<dbReference type="PROSITE" id="PS50059">
    <property type="entry name" value="FKBP_PPIASE"/>
    <property type="match status" value="1"/>
</dbReference>
<protein>
    <recommendedName>
        <fullName evidence="10">Peptidyl-prolyl cis-trans isomerase</fullName>
        <ecNumber evidence="10">5.2.1.8</ecNumber>
    </recommendedName>
</protein>
<organism evidence="12 13">
    <name type="scientific">Cellvibrio polysaccharolyticus</name>
    <dbReference type="NCBI Taxonomy" id="2082724"/>
    <lineage>
        <taxon>Bacteria</taxon>
        <taxon>Pseudomonadati</taxon>
        <taxon>Pseudomonadota</taxon>
        <taxon>Gammaproteobacteria</taxon>
        <taxon>Cellvibrionales</taxon>
        <taxon>Cellvibrionaceae</taxon>
        <taxon>Cellvibrio</taxon>
    </lineage>
</organism>
<comment type="similarity">
    <text evidence="3 10">Belongs to the FKBP-type PPIase family.</text>
</comment>
<evidence type="ECO:0000256" key="2">
    <source>
        <dbReference type="ARBA" id="ARBA00004496"/>
    </source>
</evidence>
<feature type="domain" description="PPIase FKBP-type" evidence="11">
    <location>
        <begin position="6"/>
        <end position="80"/>
    </location>
</feature>
<evidence type="ECO:0000313" key="12">
    <source>
        <dbReference type="EMBL" id="MBE8716948.1"/>
    </source>
</evidence>
<dbReference type="InterPro" id="IPR001179">
    <property type="entry name" value="PPIase_FKBP_dom"/>
</dbReference>
<dbReference type="Pfam" id="PF00254">
    <property type="entry name" value="FKBP_C"/>
    <property type="match status" value="1"/>
</dbReference>
<dbReference type="PANTHER" id="PTHR47861">
    <property type="entry name" value="FKBP-TYPE PEPTIDYL-PROLYL CIS-TRANS ISOMERASE SLYD"/>
    <property type="match status" value="1"/>
</dbReference>
<evidence type="ECO:0000256" key="1">
    <source>
        <dbReference type="ARBA" id="ARBA00000971"/>
    </source>
</evidence>
<evidence type="ECO:0000256" key="7">
    <source>
        <dbReference type="ARBA" id="ARBA00023235"/>
    </source>
</evidence>
<comment type="function">
    <text evidence="8">Also involved in hydrogenase metallocenter assembly, probably by participating in the nickel insertion step. This function in hydrogenase biosynthesis requires chaperone activity and the presence of the metal-binding domain, but not PPIase activity.</text>
</comment>
<dbReference type="Gene3D" id="3.10.50.40">
    <property type="match status" value="1"/>
</dbReference>
<dbReference type="SUPFAM" id="SSF54534">
    <property type="entry name" value="FKBP-like"/>
    <property type="match status" value="1"/>
</dbReference>
<dbReference type="GO" id="GO:0042026">
    <property type="term" value="P:protein refolding"/>
    <property type="evidence" value="ECO:0007669"/>
    <property type="project" value="UniProtKB-ARBA"/>
</dbReference>
<dbReference type="RefSeq" id="WP_193908419.1">
    <property type="nucleotide sequence ID" value="NZ_PRDL01000001.1"/>
</dbReference>
<dbReference type="GO" id="GO:0003755">
    <property type="term" value="F:peptidyl-prolyl cis-trans isomerase activity"/>
    <property type="evidence" value="ECO:0007669"/>
    <property type="project" value="UniProtKB-UniRule"/>
</dbReference>
<keyword evidence="5 9" id="KW-0697">Rotamase</keyword>
<evidence type="ECO:0000256" key="4">
    <source>
        <dbReference type="ARBA" id="ARBA00022490"/>
    </source>
</evidence>
<comment type="caution">
    <text evidence="12">The sequence shown here is derived from an EMBL/GenBank/DDBJ whole genome shotgun (WGS) entry which is preliminary data.</text>
</comment>
<evidence type="ECO:0000259" key="11">
    <source>
        <dbReference type="PROSITE" id="PS50059"/>
    </source>
</evidence>
<comment type="catalytic activity">
    <reaction evidence="1 9 10">
        <text>[protein]-peptidylproline (omega=180) = [protein]-peptidylproline (omega=0)</text>
        <dbReference type="Rhea" id="RHEA:16237"/>
        <dbReference type="Rhea" id="RHEA-COMP:10747"/>
        <dbReference type="Rhea" id="RHEA-COMP:10748"/>
        <dbReference type="ChEBI" id="CHEBI:83833"/>
        <dbReference type="ChEBI" id="CHEBI:83834"/>
        <dbReference type="EC" id="5.2.1.8"/>
    </reaction>
</comment>
<name>A0A928V1D2_9GAMM</name>
<evidence type="ECO:0000256" key="3">
    <source>
        <dbReference type="ARBA" id="ARBA00006577"/>
    </source>
</evidence>
<dbReference type="AlphaFoldDB" id="A0A928V1D2"/>
<dbReference type="PANTHER" id="PTHR47861:SF3">
    <property type="entry name" value="FKBP-TYPE PEPTIDYL-PROLYL CIS-TRANS ISOMERASE SLYD"/>
    <property type="match status" value="1"/>
</dbReference>
<evidence type="ECO:0000313" key="13">
    <source>
        <dbReference type="Proteomes" id="UP000652567"/>
    </source>
</evidence>
<evidence type="ECO:0000256" key="5">
    <source>
        <dbReference type="ARBA" id="ARBA00023110"/>
    </source>
</evidence>
<dbReference type="InterPro" id="IPR046357">
    <property type="entry name" value="PPIase_dom_sf"/>
</dbReference>
<gene>
    <name evidence="12" type="ORF">C4F51_07055</name>
</gene>
<evidence type="ECO:0000256" key="6">
    <source>
        <dbReference type="ARBA" id="ARBA00023186"/>
    </source>
</evidence>
<keyword evidence="6" id="KW-0143">Chaperone</keyword>